<keyword evidence="6" id="KW-1185">Reference proteome</keyword>
<dbReference type="AlphaFoldDB" id="A0A1I0DYE0"/>
<evidence type="ECO:0000256" key="3">
    <source>
        <dbReference type="ARBA" id="ARBA00022777"/>
    </source>
</evidence>
<keyword evidence="2" id="KW-0808">Transferase</keyword>
<evidence type="ECO:0000313" key="5">
    <source>
        <dbReference type="EMBL" id="SET37688.1"/>
    </source>
</evidence>
<dbReference type="InterPro" id="IPR029056">
    <property type="entry name" value="Ribokinase-like"/>
</dbReference>
<evidence type="ECO:0000313" key="6">
    <source>
        <dbReference type="Proteomes" id="UP000199308"/>
    </source>
</evidence>
<sequence length="312" mass="34156">MTKRLIAIGECMLELQPKDEALLSVAYAGDTYNAVVYGKRLLPELDCCFFSAVGQDQLSDAMLARWHSEGISERLVQRKHDKTIGIYAISTDEDGERSFSYWRKDSAATQMLSSFTSEQLANHLDEADTLFFSGISLGILSDADKELLLDALAILDKRGKCIAFDPNYRPAMWRDVAHTQDFIEKAYKVASIALPGVDEHTLIFGHQTKQAVVDYCAALGCNEIVVKDGDNGTWVSSANGEVHVPFNPAPVQVDTTAAGDSFAGTYLAARTGNQTIEQALSQACFVAREVVQVKGAIMPAQEYQSRVSANIE</sequence>
<dbReference type="PANTHER" id="PTHR43085:SF15">
    <property type="entry name" value="2-DEHYDRO-3-DEOXYGLUCONOKINASE"/>
    <property type="match status" value="1"/>
</dbReference>
<dbReference type="InterPro" id="IPR050306">
    <property type="entry name" value="PfkB_Carbo_kinase"/>
</dbReference>
<gene>
    <name evidence="5" type="ORF">SAMN05660429_01653</name>
</gene>
<dbReference type="OrthoDB" id="9776822at2"/>
<dbReference type="STRING" id="349064.SAMN05660429_01653"/>
<dbReference type="GO" id="GO:0008673">
    <property type="term" value="F:2-dehydro-3-deoxygluconokinase activity"/>
    <property type="evidence" value="ECO:0007669"/>
    <property type="project" value="TreeGrafter"/>
</dbReference>
<keyword evidence="3 5" id="KW-0418">Kinase</keyword>
<dbReference type="SUPFAM" id="SSF53613">
    <property type="entry name" value="Ribokinase-like"/>
    <property type="match status" value="1"/>
</dbReference>
<reference evidence="5 6" key="1">
    <citation type="submission" date="2016-10" db="EMBL/GenBank/DDBJ databases">
        <authorList>
            <person name="de Groot N.N."/>
        </authorList>
    </citation>
    <scope>NUCLEOTIDE SEQUENCE [LARGE SCALE GENOMIC DNA]</scope>
    <source>
        <strain evidence="5 6">DSM 19706</strain>
    </source>
</reference>
<organism evidence="5 6">
    <name type="scientific">Thalassotalea agarivorans</name>
    <name type="common">Thalassomonas agarivorans</name>
    <dbReference type="NCBI Taxonomy" id="349064"/>
    <lineage>
        <taxon>Bacteria</taxon>
        <taxon>Pseudomonadati</taxon>
        <taxon>Pseudomonadota</taxon>
        <taxon>Gammaproteobacteria</taxon>
        <taxon>Alteromonadales</taxon>
        <taxon>Colwelliaceae</taxon>
        <taxon>Thalassotalea</taxon>
    </lineage>
</organism>
<dbReference type="GO" id="GO:0019698">
    <property type="term" value="P:D-galacturonate catabolic process"/>
    <property type="evidence" value="ECO:0007669"/>
    <property type="project" value="TreeGrafter"/>
</dbReference>
<dbReference type="RefSeq" id="WP_093329166.1">
    <property type="nucleotide sequence ID" value="NZ_AP027363.1"/>
</dbReference>
<dbReference type="Proteomes" id="UP000199308">
    <property type="component" value="Unassembled WGS sequence"/>
</dbReference>
<dbReference type="PANTHER" id="PTHR43085">
    <property type="entry name" value="HEXOKINASE FAMILY MEMBER"/>
    <property type="match status" value="1"/>
</dbReference>
<feature type="domain" description="Carbohydrate kinase PfkB" evidence="4">
    <location>
        <begin position="4"/>
        <end position="299"/>
    </location>
</feature>
<proteinExistence type="inferred from homology"/>
<dbReference type="GO" id="GO:0006974">
    <property type="term" value="P:DNA damage response"/>
    <property type="evidence" value="ECO:0007669"/>
    <property type="project" value="TreeGrafter"/>
</dbReference>
<name>A0A1I0DYE0_THASX</name>
<dbReference type="GO" id="GO:0005829">
    <property type="term" value="C:cytosol"/>
    <property type="evidence" value="ECO:0007669"/>
    <property type="project" value="TreeGrafter"/>
</dbReference>
<protein>
    <submittedName>
        <fullName evidence="5">2-dehydro-3-deoxygluconokinase</fullName>
    </submittedName>
</protein>
<dbReference type="GO" id="GO:0042840">
    <property type="term" value="P:D-glucuronate catabolic process"/>
    <property type="evidence" value="ECO:0007669"/>
    <property type="project" value="TreeGrafter"/>
</dbReference>
<evidence type="ECO:0000256" key="1">
    <source>
        <dbReference type="ARBA" id="ARBA00010688"/>
    </source>
</evidence>
<dbReference type="InterPro" id="IPR011611">
    <property type="entry name" value="PfkB_dom"/>
</dbReference>
<dbReference type="CDD" id="cd01166">
    <property type="entry name" value="KdgK"/>
    <property type="match status" value="1"/>
</dbReference>
<comment type="similarity">
    <text evidence="1">Belongs to the carbohydrate kinase PfkB family.</text>
</comment>
<evidence type="ECO:0000259" key="4">
    <source>
        <dbReference type="Pfam" id="PF00294"/>
    </source>
</evidence>
<dbReference type="EMBL" id="FOHK01000007">
    <property type="protein sequence ID" value="SET37688.1"/>
    <property type="molecule type" value="Genomic_DNA"/>
</dbReference>
<accession>A0A1I0DYE0</accession>
<evidence type="ECO:0000256" key="2">
    <source>
        <dbReference type="ARBA" id="ARBA00022679"/>
    </source>
</evidence>
<dbReference type="Pfam" id="PF00294">
    <property type="entry name" value="PfkB"/>
    <property type="match status" value="1"/>
</dbReference>
<dbReference type="Gene3D" id="3.40.1190.20">
    <property type="match status" value="1"/>
</dbReference>